<proteinExistence type="predicted"/>
<reference evidence="2 3" key="1">
    <citation type="submission" date="2021-09" db="EMBL/GenBank/DDBJ databases">
        <title>The complete genome sequence of a new microorganism.</title>
        <authorList>
            <person name="Zi Z."/>
        </authorList>
    </citation>
    <scope>NUCLEOTIDE SEQUENCE [LARGE SCALE GENOMIC DNA]</scope>
    <source>
        <strain evidence="2 3">WGZ8</strain>
    </source>
</reference>
<name>A0ABS7VRA3_9HYPH</name>
<organism evidence="2 3">
    <name type="scientific">Microvirga puerhi</name>
    <dbReference type="NCBI Taxonomy" id="2876078"/>
    <lineage>
        <taxon>Bacteria</taxon>
        <taxon>Pseudomonadati</taxon>
        <taxon>Pseudomonadota</taxon>
        <taxon>Alphaproteobacteria</taxon>
        <taxon>Hyphomicrobiales</taxon>
        <taxon>Methylobacteriaceae</taxon>
        <taxon>Microvirga</taxon>
    </lineage>
</organism>
<dbReference type="EMBL" id="JAIRBM010000011">
    <property type="protein sequence ID" value="MBZ6077686.1"/>
    <property type="molecule type" value="Genomic_DNA"/>
</dbReference>
<gene>
    <name evidence="2" type="ORF">K9B37_15510</name>
</gene>
<evidence type="ECO:0000313" key="2">
    <source>
        <dbReference type="EMBL" id="MBZ6077686.1"/>
    </source>
</evidence>
<protein>
    <submittedName>
        <fullName evidence="2">Uncharacterized protein</fullName>
    </submittedName>
</protein>
<feature type="region of interest" description="Disordered" evidence="1">
    <location>
        <begin position="1"/>
        <end position="106"/>
    </location>
</feature>
<feature type="compositionally biased region" description="Basic and acidic residues" evidence="1">
    <location>
        <begin position="1"/>
        <end position="18"/>
    </location>
</feature>
<accession>A0ABS7VRA3</accession>
<dbReference type="Proteomes" id="UP000704176">
    <property type="component" value="Unassembled WGS sequence"/>
</dbReference>
<comment type="caution">
    <text evidence="2">The sequence shown here is derived from an EMBL/GenBank/DDBJ whole genome shotgun (WGS) entry which is preliminary data.</text>
</comment>
<evidence type="ECO:0000256" key="1">
    <source>
        <dbReference type="SAM" id="MobiDB-lite"/>
    </source>
</evidence>
<sequence length="106" mass="11542">MIRDPRSEAEKARADLARNAELGMAVPESPLEREPSVTPRTFGDTTQKADLIDNSEEAAARRLEQDDGDSTGTGTIPSSGEVPVWPEDSETQQTTNDEDVLSRAKE</sequence>
<dbReference type="RefSeq" id="WP_224314303.1">
    <property type="nucleotide sequence ID" value="NZ_JAIRBM010000011.1"/>
</dbReference>
<keyword evidence="3" id="KW-1185">Reference proteome</keyword>
<evidence type="ECO:0000313" key="3">
    <source>
        <dbReference type="Proteomes" id="UP000704176"/>
    </source>
</evidence>